<evidence type="ECO:0000313" key="11">
    <source>
        <dbReference type="EMBL" id="MVX57682.1"/>
    </source>
</evidence>
<keyword evidence="12" id="KW-1185">Reference proteome</keyword>
<keyword evidence="3 5" id="KW-0012">Acyltransferase</keyword>
<dbReference type="GO" id="GO:0033819">
    <property type="term" value="F:lipoyl(octanoyl) transferase activity"/>
    <property type="evidence" value="ECO:0007669"/>
    <property type="project" value="UniProtKB-EC"/>
</dbReference>
<evidence type="ECO:0000256" key="1">
    <source>
        <dbReference type="ARBA" id="ARBA00004821"/>
    </source>
</evidence>
<dbReference type="InterPro" id="IPR004143">
    <property type="entry name" value="BPL_LPL_catalytic"/>
</dbReference>
<dbReference type="PANTHER" id="PTHR10993">
    <property type="entry name" value="OCTANOYLTRANSFERASE"/>
    <property type="match status" value="1"/>
</dbReference>
<evidence type="ECO:0000256" key="6">
    <source>
        <dbReference type="PIRNR" id="PIRNR016262"/>
    </source>
</evidence>
<feature type="site" description="Lowers pKa of active site Cys" evidence="5 9">
    <location>
        <position position="139"/>
    </location>
</feature>
<feature type="binding site" evidence="5 8">
    <location>
        <begin position="65"/>
        <end position="72"/>
    </location>
    <ligand>
        <name>substrate</name>
    </ligand>
</feature>
<protein>
    <recommendedName>
        <fullName evidence="5 6">Octanoyltransferase</fullName>
        <ecNumber evidence="5 6">2.3.1.181</ecNumber>
    </recommendedName>
    <alternativeName>
        <fullName evidence="5">Lipoate-protein ligase B</fullName>
    </alternativeName>
    <alternativeName>
        <fullName evidence="5">Lipoyl/octanoyl transferase</fullName>
    </alternativeName>
    <alternativeName>
        <fullName evidence="5">Octanoyl-[acyl-carrier-protein]-protein N-octanoyltransferase</fullName>
    </alternativeName>
</protein>
<evidence type="ECO:0000313" key="12">
    <source>
        <dbReference type="Proteomes" id="UP000472580"/>
    </source>
</evidence>
<dbReference type="GO" id="GO:0005737">
    <property type="term" value="C:cytoplasm"/>
    <property type="evidence" value="ECO:0007669"/>
    <property type="project" value="UniProtKB-SubCell"/>
</dbReference>
<dbReference type="PROSITE" id="PS01313">
    <property type="entry name" value="LIPB"/>
    <property type="match status" value="1"/>
</dbReference>
<keyword evidence="2 5" id="KW-0808">Transferase</keyword>
<dbReference type="HAMAP" id="MF_00013">
    <property type="entry name" value="LipB"/>
    <property type="match status" value="1"/>
</dbReference>
<comment type="function">
    <text evidence="4 5 6">Catalyzes the transfer of endogenously produced octanoic acid from octanoyl-acyl-carrier-protein onto the lipoyl domains of lipoate-dependent enzymes. Lipoyl-ACP can also act as a substrate although octanoyl-ACP is likely to be the physiological substrate.</text>
</comment>
<feature type="active site" description="Acyl-thioester intermediate" evidence="5 7">
    <location>
        <position position="173"/>
    </location>
</feature>
<dbReference type="Gene3D" id="3.30.930.10">
    <property type="entry name" value="Bira Bifunctional Protein, Domain 2"/>
    <property type="match status" value="1"/>
</dbReference>
<dbReference type="InterPro" id="IPR000544">
    <property type="entry name" value="Octanoyltransferase"/>
</dbReference>
<dbReference type="AlphaFoldDB" id="A0A6L6YL48"/>
<gene>
    <name evidence="5 11" type="primary">lipB</name>
    <name evidence="11" type="ORF">E5987_10830</name>
</gene>
<dbReference type="Pfam" id="PF21948">
    <property type="entry name" value="LplA-B_cat"/>
    <property type="match status" value="1"/>
</dbReference>
<comment type="caution">
    <text evidence="11">The sequence shown here is derived from an EMBL/GenBank/DDBJ whole genome shotgun (WGS) entry which is preliminary data.</text>
</comment>
<dbReference type="EMBL" id="WSRP01000041">
    <property type="protein sequence ID" value="MVX57682.1"/>
    <property type="molecule type" value="Genomic_DNA"/>
</dbReference>
<accession>A0A6L6YL48</accession>
<dbReference type="UniPathway" id="UPA00538">
    <property type="reaction ID" value="UER00592"/>
</dbReference>
<evidence type="ECO:0000256" key="9">
    <source>
        <dbReference type="PIRSR" id="PIRSR016262-3"/>
    </source>
</evidence>
<feature type="binding site" evidence="5 8">
    <location>
        <begin position="155"/>
        <end position="157"/>
    </location>
    <ligand>
        <name>substrate</name>
    </ligand>
</feature>
<evidence type="ECO:0000256" key="4">
    <source>
        <dbReference type="ARBA" id="ARBA00024732"/>
    </source>
</evidence>
<feature type="binding site" evidence="5 8">
    <location>
        <begin position="142"/>
        <end position="144"/>
    </location>
    <ligand>
        <name>substrate</name>
    </ligand>
</feature>
<evidence type="ECO:0000256" key="7">
    <source>
        <dbReference type="PIRSR" id="PIRSR016262-1"/>
    </source>
</evidence>
<keyword evidence="5" id="KW-0963">Cytoplasm</keyword>
<comment type="catalytic activity">
    <reaction evidence="5 6">
        <text>octanoyl-[ACP] + L-lysyl-[protein] = N(6)-octanoyl-L-lysyl-[protein] + holo-[ACP] + H(+)</text>
        <dbReference type="Rhea" id="RHEA:17665"/>
        <dbReference type="Rhea" id="RHEA-COMP:9636"/>
        <dbReference type="Rhea" id="RHEA-COMP:9685"/>
        <dbReference type="Rhea" id="RHEA-COMP:9752"/>
        <dbReference type="Rhea" id="RHEA-COMP:9928"/>
        <dbReference type="ChEBI" id="CHEBI:15378"/>
        <dbReference type="ChEBI" id="CHEBI:29969"/>
        <dbReference type="ChEBI" id="CHEBI:64479"/>
        <dbReference type="ChEBI" id="CHEBI:78463"/>
        <dbReference type="ChEBI" id="CHEBI:78809"/>
        <dbReference type="EC" id="2.3.1.181"/>
    </reaction>
</comment>
<comment type="similarity">
    <text evidence="5 6">Belongs to the LipB family.</text>
</comment>
<evidence type="ECO:0000256" key="8">
    <source>
        <dbReference type="PIRSR" id="PIRSR016262-2"/>
    </source>
</evidence>
<reference evidence="11 12" key="1">
    <citation type="submission" date="2019-12" db="EMBL/GenBank/DDBJ databases">
        <title>Microbes associate with the intestines of laboratory mice.</title>
        <authorList>
            <person name="Navarre W."/>
            <person name="Wong E."/>
        </authorList>
    </citation>
    <scope>NUCLEOTIDE SEQUENCE [LARGE SCALE GENOMIC DNA]</scope>
    <source>
        <strain evidence="11 12">NM82_D38</strain>
    </source>
</reference>
<evidence type="ECO:0000256" key="2">
    <source>
        <dbReference type="ARBA" id="ARBA00022679"/>
    </source>
</evidence>
<dbReference type="SUPFAM" id="SSF55681">
    <property type="entry name" value="Class II aaRS and biotin synthetases"/>
    <property type="match status" value="1"/>
</dbReference>
<dbReference type="PROSITE" id="PS51733">
    <property type="entry name" value="BPL_LPL_CATALYTIC"/>
    <property type="match status" value="1"/>
</dbReference>
<dbReference type="CDD" id="cd16444">
    <property type="entry name" value="LipB"/>
    <property type="match status" value="1"/>
</dbReference>
<dbReference type="Proteomes" id="UP000472580">
    <property type="component" value="Unassembled WGS sequence"/>
</dbReference>
<dbReference type="PIRSF" id="PIRSF016262">
    <property type="entry name" value="LPLase"/>
    <property type="match status" value="1"/>
</dbReference>
<organism evidence="11 12">
    <name type="scientific">Parasutterella muris</name>
    <dbReference type="NCBI Taxonomy" id="2565572"/>
    <lineage>
        <taxon>Bacteria</taxon>
        <taxon>Pseudomonadati</taxon>
        <taxon>Pseudomonadota</taxon>
        <taxon>Betaproteobacteria</taxon>
        <taxon>Burkholderiales</taxon>
        <taxon>Sutterellaceae</taxon>
        <taxon>Parasutterella</taxon>
    </lineage>
</organism>
<dbReference type="NCBIfam" id="TIGR00214">
    <property type="entry name" value="lipB"/>
    <property type="match status" value="1"/>
</dbReference>
<name>A0A6L6YL48_9BURK</name>
<comment type="miscellaneous">
    <text evidence="5">In the reaction, the free carboxyl group of octanoic acid is attached via an amide linkage to the epsilon-amino group of a specific lysine residue of lipoyl domains of lipoate-dependent enzymes.</text>
</comment>
<sequence>MKIRHLGLQPYQSVFEKMLHFTRQRNSETEDEIWFCEHAPTYTVGTTCPLLSSDLKNIPIVKTDRGGKITYHGPGQIVCYPLVNLRNRKLYPKAYLSIIQQMLLEFCCSYGVDASLVEGAPGIYLPLLGGFGQFANLAKVASIGLKITNDCTYHGFAININADLSPFKDIDPCGYQGLRAVNLSHYAPLITIDEAEEKLTEKIEEYFA</sequence>
<feature type="domain" description="BPL/LPL catalytic" evidence="10">
    <location>
        <begin position="27"/>
        <end position="208"/>
    </location>
</feature>
<proteinExistence type="inferred from homology"/>
<comment type="subcellular location">
    <subcellularLocation>
        <location evidence="5">Cytoplasm</location>
    </subcellularLocation>
</comment>
<evidence type="ECO:0000256" key="5">
    <source>
        <dbReference type="HAMAP-Rule" id="MF_00013"/>
    </source>
</evidence>
<dbReference type="GO" id="GO:0009249">
    <property type="term" value="P:protein lipoylation"/>
    <property type="evidence" value="ECO:0007669"/>
    <property type="project" value="InterPro"/>
</dbReference>
<dbReference type="InterPro" id="IPR045864">
    <property type="entry name" value="aa-tRNA-synth_II/BPL/LPL"/>
</dbReference>
<evidence type="ECO:0000259" key="10">
    <source>
        <dbReference type="PROSITE" id="PS51733"/>
    </source>
</evidence>
<evidence type="ECO:0000256" key="3">
    <source>
        <dbReference type="ARBA" id="ARBA00023315"/>
    </source>
</evidence>
<dbReference type="EC" id="2.3.1.181" evidence="5 6"/>
<comment type="pathway">
    <text evidence="1 5 6">Protein modification; protein lipoylation via endogenous pathway; protein N(6)-(lipoyl)lysine from octanoyl-[acyl-carrier-protein]: step 1/2.</text>
</comment>
<dbReference type="PANTHER" id="PTHR10993:SF7">
    <property type="entry name" value="LIPOYLTRANSFERASE 2, MITOCHONDRIAL-RELATED"/>
    <property type="match status" value="1"/>
</dbReference>
<dbReference type="InterPro" id="IPR020605">
    <property type="entry name" value="Octanoyltransferase_CS"/>
</dbReference>
<dbReference type="OrthoDB" id="9787061at2"/>